<name>A0ABV1JBB8_9ACTN</name>
<reference evidence="2 3" key="1">
    <citation type="submission" date="2024-04" db="EMBL/GenBank/DDBJ databases">
        <title>Human intestinal bacterial collection.</title>
        <authorList>
            <person name="Pauvert C."/>
            <person name="Hitch T.C.A."/>
            <person name="Clavel T."/>
        </authorList>
    </citation>
    <scope>NUCLEOTIDE SEQUENCE [LARGE SCALE GENOMIC DNA]</scope>
    <source>
        <strain evidence="2 3">CLA-KB-H42</strain>
    </source>
</reference>
<organism evidence="2 3">
    <name type="scientific">Raoultibacter massiliensis</name>
    <dbReference type="NCBI Taxonomy" id="1852371"/>
    <lineage>
        <taxon>Bacteria</taxon>
        <taxon>Bacillati</taxon>
        <taxon>Actinomycetota</taxon>
        <taxon>Coriobacteriia</taxon>
        <taxon>Eggerthellales</taxon>
        <taxon>Eggerthellaceae</taxon>
        <taxon>Raoultibacter</taxon>
    </lineage>
</organism>
<feature type="transmembrane region" description="Helical" evidence="1">
    <location>
        <begin position="21"/>
        <end position="40"/>
    </location>
</feature>
<keyword evidence="1" id="KW-1133">Transmembrane helix</keyword>
<keyword evidence="1" id="KW-0472">Membrane</keyword>
<feature type="transmembrane region" description="Helical" evidence="1">
    <location>
        <begin position="52"/>
        <end position="72"/>
    </location>
</feature>
<evidence type="ECO:0000313" key="3">
    <source>
        <dbReference type="Proteomes" id="UP001487305"/>
    </source>
</evidence>
<gene>
    <name evidence="2" type="ORF">AAA083_05275</name>
</gene>
<dbReference type="InterPro" id="IPR022294">
    <property type="entry name" value="ABC-transptr_permeasesu"/>
</dbReference>
<comment type="caution">
    <text evidence="2">The sequence shown here is derived from an EMBL/GenBank/DDBJ whole genome shotgun (WGS) entry which is preliminary data.</text>
</comment>
<dbReference type="Pfam" id="PF12730">
    <property type="entry name" value="ABC2_membrane_4"/>
    <property type="match status" value="1"/>
</dbReference>
<feature type="transmembrane region" description="Helical" evidence="1">
    <location>
        <begin position="133"/>
        <end position="156"/>
    </location>
</feature>
<dbReference type="EMBL" id="JBBNOP010000003">
    <property type="protein sequence ID" value="MEQ3362384.1"/>
    <property type="molecule type" value="Genomic_DNA"/>
</dbReference>
<feature type="transmembrane region" description="Helical" evidence="1">
    <location>
        <begin position="92"/>
        <end position="121"/>
    </location>
</feature>
<proteinExistence type="predicted"/>
<keyword evidence="1" id="KW-0812">Transmembrane</keyword>
<feature type="transmembrane region" description="Helical" evidence="1">
    <location>
        <begin position="234"/>
        <end position="257"/>
    </location>
</feature>
<feature type="transmembrane region" description="Helical" evidence="1">
    <location>
        <begin position="163"/>
        <end position="186"/>
    </location>
</feature>
<evidence type="ECO:0000256" key="1">
    <source>
        <dbReference type="SAM" id="Phobius"/>
    </source>
</evidence>
<dbReference type="RefSeq" id="WP_349227238.1">
    <property type="nucleotide sequence ID" value="NZ_JBBNOP010000003.1"/>
</dbReference>
<dbReference type="Proteomes" id="UP001487305">
    <property type="component" value="Unassembled WGS sequence"/>
</dbReference>
<accession>A0ABV1JBB8</accession>
<sequence>MTFSGAIRSEFTRLVRSPLAPAHLVCALAGGFACGLYFAVAPWDASAGADAYVQFLGAMMPLMAGVVCGLAVDEERRAGGLANLAAVPSRRIALAAQCTALWLMGLAALALAVGVFAALLAAAGRLALDGGTLALSVAGLSFGSAPLYALMIALSLRFGRNAAIGTGAAGLLLAFFSVGGLAHGLMTGELTAVGSGLLGLEPFAWPARLGSLAVEAAIAEAQGSAAIFLQVADAAATTGILCAAATLAALAALLAWFGRFEEGKSHAQF</sequence>
<protein>
    <submittedName>
        <fullName evidence="2">ABC transporter permease</fullName>
    </submittedName>
</protein>
<evidence type="ECO:0000313" key="2">
    <source>
        <dbReference type="EMBL" id="MEQ3362384.1"/>
    </source>
</evidence>
<keyword evidence="3" id="KW-1185">Reference proteome</keyword>
<dbReference type="CDD" id="cd21808">
    <property type="entry name" value="ABC-2_lan_permease_MutG"/>
    <property type="match status" value="1"/>
</dbReference>